<dbReference type="AlphaFoldDB" id="A0A1A2Z1Y1"/>
<protein>
    <submittedName>
        <fullName evidence="3">Uncharacterized protein</fullName>
    </submittedName>
</protein>
<evidence type="ECO:0000313" key="4">
    <source>
        <dbReference type="Proteomes" id="UP000093592"/>
    </source>
</evidence>
<gene>
    <name evidence="3" type="ORF">A5707_04440</name>
</gene>
<dbReference type="Proteomes" id="UP000093592">
    <property type="component" value="Unassembled WGS sequence"/>
</dbReference>
<dbReference type="EMBL" id="LZKJ01000145">
    <property type="protein sequence ID" value="OBI43648.1"/>
    <property type="molecule type" value="Genomic_DNA"/>
</dbReference>
<evidence type="ECO:0000256" key="2">
    <source>
        <dbReference type="SAM" id="Phobius"/>
    </source>
</evidence>
<sequence>MARYGPPDNPSNQPTQRADYDPTAQQPTGPIESAQLAETDTPPTPWYRKRSLLAAWATVVAILVALIIYGLVELSTGGGGAPTPTTSSTSTTTTSPSTTTTTTTPAPSSSSEPPPPPPPPAQNAPVPRQPAPAAPHQPPHLPKLPPLPHIPSTITLPHTVITLPPGI</sequence>
<reference evidence="4" key="1">
    <citation type="submission" date="2016-06" db="EMBL/GenBank/DDBJ databases">
        <authorList>
            <person name="Sutton G."/>
            <person name="Brinkac L."/>
            <person name="Sanka R."/>
            <person name="Adams M."/>
            <person name="Lau E."/>
            <person name="Sam S."/>
            <person name="Sreng N."/>
            <person name="Him V."/>
            <person name="Kerleguer A."/>
            <person name="Cheng S."/>
        </authorList>
    </citation>
    <scope>NUCLEOTIDE SEQUENCE [LARGE SCALE GENOMIC DNA]</scope>
    <source>
        <strain evidence="4">E861</strain>
    </source>
</reference>
<feature type="region of interest" description="Disordered" evidence="1">
    <location>
        <begin position="1"/>
        <end position="42"/>
    </location>
</feature>
<comment type="caution">
    <text evidence="3">The sequence shown here is derived from an EMBL/GenBank/DDBJ whole genome shotgun (WGS) entry which is preliminary data.</text>
</comment>
<keyword evidence="2" id="KW-0472">Membrane</keyword>
<feature type="region of interest" description="Disordered" evidence="1">
    <location>
        <begin position="74"/>
        <end position="150"/>
    </location>
</feature>
<name>A0A1A2Z1Y1_9MYCO</name>
<feature type="compositionally biased region" description="Low complexity" evidence="1">
    <location>
        <begin position="82"/>
        <end position="111"/>
    </location>
</feature>
<keyword evidence="2" id="KW-0812">Transmembrane</keyword>
<evidence type="ECO:0000313" key="3">
    <source>
        <dbReference type="EMBL" id="OBI43648.1"/>
    </source>
</evidence>
<dbReference type="OrthoDB" id="4752960at2"/>
<proteinExistence type="predicted"/>
<accession>A0A1A2Z1Y1</accession>
<dbReference type="RefSeq" id="WP_065015463.1">
    <property type="nucleotide sequence ID" value="NZ_LZKJ01000145.1"/>
</dbReference>
<keyword evidence="2" id="KW-1133">Transmembrane helix</keyword>
<feature type="compositionally biased region" description="Pro residues" evidence="1">
    <location>
        <begin position="112"/>
        <end position="149"/>
    </location>
</feature>
<organism evidence="3 4">
    <name type="scientific">Mycobacterium kyorinense</name>
    <dbReference type="NCBI Taxonomy" id="487514"/>
    <lineage>
        <taxon>Bacteria</taxon>
        <taxon>Bacillati</taxon>
        <taxon>Actinomycetota</taxon>
        <taxon>Actinomycetes</taxon>
        <taxon>Mycobacteriales</taxon>
        <taxon>Mycobacteriaceae</taxon>
        <taxon>Mycobacterium</taxon>
    </lineage>
</organism>
<feature type="transmembrane region" description="Helical" evidence="2">
    <location>
        <begin position="53"/>
        <end position="72"/>
    </location>
</feature>
<evidence type="ECO:0000256" key="1">
    <source>
        <dbReference type="SAM" id="MobiDB-lite"/>
    </source>
</evidence>